<protein>
    <submittedName>
        <fullName evidence="2">Transcriptional activator ChrR</fullName>
    </submittedName>
</protein>
<keyword evidence="3" id="KW-1185">Reference proteome</keyword>
<dbReference type="OrthoDB" id="2988517at2"/>
<name>A0A0P0J6C2_BLAVI</name>
<proteinExistence type="predicted"/>
<dbReference type="InterPro" id="IPR014710">
    <property type="entry name" value="RmlC-like_jellyroll"/>
</dbReference>
<organism evidence="2 3">
    <name type="scientific">Blastochloris viridis</name>
    <name type="common">Rhodopseudomonas viridis</name>
    <dbReference type="NCBI Taxonomy" id="1079"/>
    <lineage>
        <taxon>Bacteria</taxon>
        <taxon>Pseudomonadati</taxon>
        <taxon>Pseudomonadota</taxon>
        <taxon>Alphaproteobacteria</taxon>
        <taxon>Hyphomicrobiales</taxon>
        <taxon>Blastochloridaceae</taxon>
        <taxon>Blastochloris</taxon>
    </lineage>
</organism>
<dbReference type="SUPFAM" id="SSF51182">
    <property type="entry name" value="RmlC-like cupins"/>
    <property type="match status" value="1"/>
</dbReference>
<dbReference type="CDD" id="cd20301">
    <property type="entry name" value="cupin_ChrR"/>
    <property type="match status" value="1"/>
</dbReference>
<dbReference type="InterPro" id="IPR012807">
    <property type="entry name" value="Anti-sigma_ChrR"/>
</dbReference>
<accession>A0A0P0J6C2</accession>
<dbReference type="Pfam" id="PF12973">
    <property type="entry name" value="Cupin_7"/>
    <property type="match status" value="1"/>
</dbReference>
<dbReference type="InterPro" id="IPR041916">
    <property type="entry name" value="Anti_sigma_zinc_sf"/>
</dbReference>
<dbReference type="Proteomes" id="UP000065734">
    <property type="component" value="Chromosome I"/>
</dbReference>
<dbReference type="KEGG" id="bvr:BVIR_1535"/>
<evidence type="ECO:0000313" key="2">
    <source>
        <dbReference type="EMBL" id="CUU41980.1"/>
    </source>
</evidence>
<dbReference type="NCBIfam" id="TIGR02451">
    <property type="entry name" value="anti_sig_ChrR"/>
    <property type="match status" value="1"/>
</dbReference>
<evidence type="ECO:0000313" key="3">
    <source>
        <dbReference type="Proteomes" id="UP000065734"/>
    </source>
</evidence>
<gene>
    <name evidence="2" type="primary">chrR_1</name>
    <name evidence="2" type="ORF">BVIRIDIS_09800</name>
</gene>
<feature type="domain" description="ChrR-like cupin" evidence="1">
    <location>
        <begin position="108"/>
        <end position="198"/>
    </location>
</feature>
<dbReference type="Gene3D" id="2.60.120.10">
    <property type="entry name" value="Jelly Rolls"/>
    <property type="match status" value="1"/>
</dbReference>
<dbReference type="Gene3D" id="1.10.10.1320">
    <property type="entry name" value="Anti-sigma factor, zinc-finger domain"/>
    <property type="match status" value="1"/>
</dbReference>
<sequence>MSFAKRTGDPVDALLADYAAGSLQGPMSVLVEAHLELSPQNLSFVRDLDVLGGILLDDAPPMPLKDRDSRLAAILADDAPPPPVRRRPPEVADPVLPTAIRRFIGRPFSEVRWHSKLPGLKECRLDRDGTEVSLMWLRAGSAVPAHTHTGREAVLVLSGGFSDAYGRYDRGDLAVADEMTDHKPVADDDEDCICFIVQEGHLKLTGLLGRIFQRLIERR</sequence>
<dbReference type="AlphaFoldDB" id="A0A0P0J6C2"/>
<dbReference type="EMBL" id="LN907867">
    <property type="protein sequence ID" value="CUU41980.1"/>
    <property type="molecule type" value="Genomic_DNA"/>
</dbReference>
<evidence type="ECO:0000259" key="1">
    <source>
        <dbReference type="Pfam" id="PF12973"/>
    </source>
</evidence>
<dbReference type="InterPro" id="IPR025979">
    <property type="entry name" value="ChrR-like_cupin_dom"/>
</dbReference>
<dbReference type="STRING" id="1079.BVIR_1535"/>
<reference evidence="3" key="1">
    <citation type="journal article" date="2016" name="Genome Announc.">
        <title>Revised genome sequence of the purple photosynthetic bacterium Blastochloris viridis.</title>
        <authorList>
            <person name="Liu L.N."/>
            <person name="Faulkner M."/>
            <person name="Liu X."/>
            <person name="Huang F."/>
            <person name="Darby A.C."/>
            <person name="Hall N."/>
        </authorList>
    </citation>
    <scope>NUCLEOTIDE SEQUENCE [LARGE SCALE GENOMIC DNA]</scope>
    <source>
        <strain evidence="3">ATCC 19567 / DSM 133 / F</strain>
    </source>
</reference>
<dbReference type="InterPro" id="IPR011051">
    <property type="entry name" value="RmlC_Cupin_sf"/>
</dbReference>